<sequence length="124" mass="12666">MPFARTTGVQLAEADASLVRGSLAWAPELCTAMGVLHGGALMTLADSVGAVCAFLNLPPGATTSTVESKTNFFRAVRSGTLHAVARPLHTGGSIVVVQTELSDDDGRAVGMTVQSQAVRGGDRG</sequence>
<evidence type="ECO:0000256" key="1">
    <source>
        <dbReference type="ARBA" id="ARBA00022801"/>
    </source>
</evidence>
<dbReference type="GO" id="GO:0016289">
    <property type="term" value="F:acyl-CoA hydrolase activity"/>
    <property type="evidence" value="ECO:0007669"/>
    <property type="project" value="UniProtKB-ARBA"/>
</dbReference>
<dbReference type="AlphaFoldDB" id="A0ABD5EV95"/>
<accession>A0ABD5EV95</accession>
<dbReference type="InterPro" id="IPR006683">
    <property type="entry name" value="Thioestr_dom"/>
</dbReference>
<proteinExistence type="predicted"/>
<gene>
    <name evidence="3" type="ORF">RM877_26655</name>
</gene>
<comment type="caution">
    <text evidence="3">The sequence shown here is derived from an EMBL/GenBank/DDBJ whole genome shotgun (WGS) entry which is preliminary data.</text>
</comment>
<dbReference type="EMBL" id="JAVRES010000016">
    <property type="protein sequence ID" value="MDT0438270.1"/>
    <property type="molecule type" value="Genomic_DNA"/>
</dbReference>
<dbReference type="NCBIfam" id="TIGR00369">
    <property type="entry name" value="unchar_dom_1"/>
    <property type="match status" value="1"/>
</dbReference>
<dbReference type="InterPro" id="IPR029069">
    <property type="entry name" value="HotDog_dom_sf"/>
</dbReference>
<feature type="domain" description="Thioesterase" evidence="2">
    <location>
        <begin position="33"/>
        <end position="107"/>
    </location>
</feature>
<evidence type="ECO:0000313" key="3">
    <source>
        <dbReference type="EMBL" id="MDT0438270.1"/>
    </source>
</evidence>
<dbReference type="Gene3D" id="3.10.129.10">
    <property type="entry name" value="Hotdog Thioesterase"/>
    <property type="match status" value="1"/>
</dbReference>
<evidence type="ECO:0000313" key="4">
    <source>
        <dbReference type="Proteomes" id="UP001183535"/>
    </source>
</evidence>
<reference evidence="4" key="1">
    <citation type="submission" date="2023-07" db="EMBL/GenBank/DDBJ databases">
        <title>30 novel species of actinomycetes from the DSMZ collection.</title>
        <authorList>
            <person name="Nouioui I."/>
        </authorList>
    </citation>
    <scope>NUCLEOTIDE SEQUENCE [LARGE SCALE GENOMIC DNA]</scope>
    <source>
        <strain evidence="4">DSM 41981</strain>
    </source>
</reference>
<dbReference type="RefSeq" id="WP_093832991.1">
    <property type="nucleotide sequence ID" value="NZ_JAVRES010000016.1"/>
</dbReference>
<dbReference type="EC" id="3.1.2.-" evidence="3"/>
<name>A0ABD5EV95_9ACTN</name>
<dbReference type="CDD" id="cd03443">
    <property type="entry name" value="PaaI_thioesterase"/>
    <property type="match status" value="1"/>
</dbReference>
<dbReference type="PANTHER" id="PTHR43240:SF8">
    <property type="entry name" value="PHENYLACETIC ACID DEGRADATION-RELATED PROTEIN"/>
    <property type="match status" value="1"/>
</dbReference>
<dbReference type="PANTHER" id="PTHR43240">
    <property type="entry name" value="1,4-DIHYDROXY-2-NAPHTHOYL-COA THIOESTERASE 1"/>
    <property type="match status" value="1"/>
</dbReference>
<dbReference type="SUPFAM" id="SSF54637">
    <property type="entry name" value="Thioesterase/thiol ester dehydrase-isomerase"/>
    <property type="match status" value="1"/>
</dbReference>
<dbReference type="Proteomes" id="UP001183535">
    <property type="component" value="Unassembled WGS sequence"/>
</dbReference>
<dbReference type="Pfam" id="PF03061">
    <property type="entry name" value="4HBT"/>
    <property type="match status" value="1"/>
</dbReference>
<protein>
    <submittedName>
        <fullName evidence="3">PaaI family thioesterase</fullName>
        <ecNumber evidence="3">3.1.2.-</ecNumber>
    </submittedName>
</protein>
<organism evidence="3 4">
    <name type="scientific">Streptomyces doudnae</name>
    <dbReference type="NCBI Taxonomy" id="3075536"/>
    <lineage>
        <taxon>Bacteria</taxon>
        <taxon>Bacillati</taxon>
        <taxon>Actinomycetota</taxon>
        <taxon>Actinomycetes</taxon>
        <taxon>Kitasatosporales</taxon>
        <taxon>Streptomycetaceae</taxon>
        <taxon>Streptomyces</taxon>
    </lineage>
</organism>
<keyword evidence="1 3" id="KW-0378">Hydrolase</keyword>
<dbReference type="InterPro" id="IPR003736">
    <property type="entry name" value="PAAI_dom"/>
</dbReference>
<keyword evidence="4" id="KW-1185">Reference proteome</keyword>
<evidence type="ECO:0000259" key="2">
    <source>
        <dbReference type="Pfam" id="PF03061"/>
    </source>
</evidence>